<evidence type="ECO:0000256" key="6">
    <source>
        <dbReference type="ARBA" id="ARBA00023136"/>
    </source>
</evidence>
<comment type="function">
    <text evidence="1">May function as a co-chaperone.</text>
</comment>
<keyword evidence="5 8" id="KW-1133">Transmembrane helix</keyword>
<feature type="transmembrane region" description="Helical" evidence="8">
    <location>
        <begin position="179"/>
        <end position="198"/>
    </location>
</feature>
<protein>
    <recommendedName>
        <fullName evidence="3">DnaJ homolog subfamily C member 22</fullName>
    </recommendedName>
</protein>
<name>A0A834IG00_RHYFE</name>
<dbReference type="GO" id="GO:0016020">
    <property type="term" value="C:membrane"/>
    <property type="evidence" value="ECO:0007669"/>
    <property type="project" value="UniProtKB-SubCell"/>
</dbReference>
<keyword evidence="6 8" id="KW-0472">Membrane</keyword>
<dbReference type="Gene3D" id="1.10.287.110">
    <property type="entry name" value="DnaJ domain"/>
    <property type="match status" value="1"/>
</dbReference>
<sequence>MEQTGDSRNRSKTKPQKPASEEAPNELPPLKQSLTKNLCCVLGNLFGLQPSQNADVAPQRPTVLPPSRQRPQQPQAAVVQPSQNVPQINAPTPPRKSIIWAYVFWIFGGVFGLHLFYLERDAHAFLTWSTLGGYGLGWLADITKIPRYVKDCNNDPKFLEDLVFRMRRDKKPPFSTSRFISALMVSYLWGQLIMMAIPQDEIYGVNLNSYLHWFIPLAVAMGVWIVGNIGREEGNPTLTIVVSYITYTSRWYFYDETIWLSAVVLVAAITFDTFSKEWRRRPKKRKSLTKRIGILVVCGALYIGIISSYLYFNATIVDSNGDEIPVHEAIHHFYTSPWWTDLKQSLYDIYQYAQVNGWYEIWKQVIELSDPQGEHNAYKVLGVSPTASQQEITTKWRALSREHHPDKCKDPHMQKAAQEKFMEIQQAYEILSNIKNKRKRRNKKSVTEN</sequence>
<dbReference type="CDD" id="cd06257">
    <property type="entry name" value="DnaJ"/>
    <property type="match status" value="1"/>
</dbReference>
<feature type="compositionally biased region" description="Low complexity" evidence="7">
    <location>
        <begin position="65"/>
        <end position="87"/>
    </location>
</feature>
<dbReference type="Pfam" id="PF05154">
    <property type="entry name" value="TM2"/>
    <property type="match status" value="1"/>
</dbReference>
<comment type="caution">
    <text evidence="10">The sequence shown here is derived from an EMBL/GenBank/DDBJ whole genome shotgun (WGS) entry which is preliminary data.</text>
</comment>
<feature type="region of interest" description="Disordered" evidence="7">
    <location>
        <begin position="1"/>
        <end position="30"/>
    </location>
</feature>
<reference evidence="10" key="1">
    <citation type="submission" date="2020-08" db="EMBL/GenBank/DDBJ databases">
        <title>Genome sequencing and assembly of the red palm weevil Rhynchophorus ferrugineus.</title>
        <authorList>
            <person name="Dias G.B."/>
            <person name="Bergman C.M."/>
            <person name="Manee M."/>
        </authorList>
    </citation>
    <scope>NUCLEOTIDE SEQUENCE</scope>
    <source>
        <strain evidence="10">AA-2017</strain>
        <tissue evidence="10">Whole larva</tissue>
    </source>
</reference>
<evidence type="ECO:0000259" key="9">
    <source>
        <dbReference type="PROSITE" id="PS50076"/>
    </source>
</evidence>
<dbReference type="AlphaFoldDB" id="A0A834IG00"/>
<proteinExistence type="predicted"/>
<feature type="region of interest" description="Disordered" evidence="7">
    <location>
        <begin position="52"/>
        <end position="90"/>
    </location>
</feature>
<dbReference type="PANTHER" id="PTHR44733:SF1">
    <property type="entry name" value="DNAJ HOMOLOG SUBFAMILY C MEMBER 22"/>
    <property type="match status" value="1"/>
</dbReference>
<accession>A0A834IG00</accession>
<dbReference type="EMBL" id="JAACXV010000320">
    <property type="protein sequence ID" value="KAF7280115.1"/>
    <property type="molecule type" value="Genomic_DNA"/>
</dbReference>
<evidence type="ECO:0000313" key="10">
    <source>
        <dbReference type="EMBL" id="KAF7280115.1"/>
    </source>
</evidence>
<dbReference type="OrthoDB" id="10262359at2759"/>
<keyword evidence="11" id="KW-1185">Reference proteome</keyword>
<dbReference type="InterPro" id="IPR007829">
    <property type="entry name" value="TM2"/>
</dbReference>
<gene>
    <name evidence="10" type="ORF">GWI33_006373</name>
</gene>
<feature type="transmembrane region" description="Helical" evidence="8">
    <location>
        <begin position="251"/>
        <end position="271"/>
    </location>
</feature>
<evidence type="ECO:0000256" key="1">
    <source>
        <dbReference type="ARBA" id="ARBA00002080"/>
    </source>
</evidence>
<organism evidence="10 11">
    <name type="scientific">Rhynchophorus ferrugineus</name>
    <name type="common">Red palm weevil</name>
    <name type="synonym">Curculio ferrugineus</name>
    <dbReference type="NCBI Taxonomy" id="354439"/>
    <lineage>
        <taxon>Eukaryota</taxon>
        <taxon>Metazoa</taxon>
        <taxon>Ecdysozoa</taxon>
        <taxon>Arthropoda</taxon>
        <taxon>Hexapoda</taxon>
        <taxon>Insecta</taxon>
        <taxon>Pterygota</taxon>
        <taxon>Neoptera</taxon>
        <taxon>Endopterygota</taxon>
        <taxon>Coleoptera</taxon>
        <taxon>Polyphaga</taxon>
        <taxon>Cucujiformia</taxon>
        <taxon>Curculionidae</taxon>
        <taxon>Dryophthorinae</taxon>
        <taxon>Rhynchophorus</taxon>
    </lineage>
</organism>
<comment type="subcellular location">
    <subcellularLocation>
        <location evidence="2">Membrane</location>
        <topology evidence="2">Multi-pass membrane protein</topology>
    </subcellularLocation>
</comment>
<dbReference type="PANTHER" id="PTHR44733">
    <property type="entry name" value="DNAJ HOMOLOG SUBFAMILY C MEMBER 22"/>
    <property type="match status" value="1"/>
</dbReference>
<dbReference type="InterPro" id="IPR001623">
    <property type="entry name" value="DnaJ_domain"/>
</dbReference>
<evidence type="ECO:0000256" key="3">
    <source>
        <dbReference type="ARBA" id="ARBA00020945"/>
    </source>
</evidence>
<feature type="transmembrane region" description="Helical" evidence="8">
    <location>
        <begin position="292"/>
        <end position="312"/>
    </location>
</feature>
<feature type="transmembrane region" description="Helical" evidence="8">
    <location>
        <begin position="210"/>
        <end position="231"/>
    </location>
</feature>
<dbReference type="InterPro" id="IPR036869">
    <property type="entry name" value="J_dom_sf"/>
</dbReference>
<keyword evidence="4 8" id="KW-0812">Transmembrane</keyword>
<dbReference type="Proteomes" id="UP000625711">
    <property type="component" value="Unassembled WGS sequence"/>
</dbReference>
<dbReference type="SUPFAM" id="SSF46565">
    <property type="entry name" value="Chaperone J-domain"/>
    <property type="match status" value="1"/>
</dbReference>
<evidence type="ECO:0000256" key="4">
    <source>
        <dbReference type="ARBA" id="ARBA00022692"/>
    </source>
</evidence>
<dbReference type="Pfam" id="PF00226">
    <property type="entry name" value="DnaJ"/>
    <property type="match status" value="1"/>
</dbReference>
<feature type="domain" description="J" evidence="9">
    <location>
        <begin position="376"/>
        <end position="445"/>
    </location>
</feature>
<evidence type="ECO:0000256" key="2">
    <source>
        <dbReference type="ARBA" id="ARBA00004141"/>
    </source>
</evidence>
<evidence type="ECO:0000256" key="8">
    <source>
        <dbReference type="SAM" id="Phobius"/>
    </source>
</evidence>
<dbReference type="PRINTS" id="PR00625">
    <property type="entry name" value="JDOMAIN"/>
</dbReference>
<evidence type="ECO:0000313" key="11">
    <source>
        <dbReference type="Proteomes" id="UP000625711"/>
    </source>
</evidence>
<dbReference type="PROSITE" id="PS50076">
    <property type="entry name" value="DNAJ_2"/>
    <property type="match status" value="1"/>
</dbReference>
<evidence type="ECO:0000256" key="7">
    <source>
        <dbReference type="SAM" id="MobiDB-lite"/>
    </source>
</evidence>
<evidence type="ECO:0000256" key="5">
    <source>
        <dbReference type="ARBA" id="ARBA00022989"/>
    </source>
</evidence>
<feature type="transmembrane region" description="Helical" evidence="8">
    <location>
        <begin position="99"/>
        <end position="118"/>
    </location>
</feature>
<dbReference type="SMART" id="SM00271">
    <property type="entry name" value="DnaJ"/>
    <property type="match status" value="1"/>
</dbReference>